<keyword evidence="7" id="KW-1185">Reference proteome</keyword>
<dbReference type="Proteomes" id="UP000471640">
    <property type="component" value="Unassembled WGS sequence"/>
</dbReference>
<dbReference type="SMART" id="SM00382">
    <property type="entry name" value="AAA"/>
    <property type="match status" value="2"/>
</dbReference>
<sequence length="748" mass="82300">MLDHRTLWKQDFSTVPAVERRTARYALQLFQGEQHLHAQLRDQEYLNALWTLTRPLLDPRALAACLPSAVGEEPAWLRVEYEDLETALQRALHEEDGHEQADDGDEPNPAERAESLRQQVRVFLKTLPGWVVKRLAEADGNAPTSTTAALLGEALGLDATAMTLLDYLEHRELSEPLRVLLRAQRHTRGNMAARINLERLARVLDLDRACARNALAKRAPLRALRLVEWTRHHTDLEDFLPPSDLLREVMEAAPANVDALLALLTEPAPAGAWGLDAFAHLAQDAGRLRAVLRQAATTGAVGVNALFHGAPGTGKTELARALADACGLTAYQVRSDDEDGDGLSREGRLSAYLVTQRLLAQRRDVVLIFDEVEDVFAASDNLFALLRGDSATGKQKGWMNRLLEDNPVPAIWIANGTRGMDPAFLRRFLLPLAFVTPPRSVRRQMAERHLGDCGLPPTLLDELAADPALAPAQLGAARRLLDLQPEAAPEPTVRAGVAALRSLLHGTPAPRRRAPATAFDVAYLNLSGGITPSAIAQALHREGRGSLCFYGLPGTGKTAFAEVLAEALDRELVARQASELMSPYVGETEQNLARLFRECDPTRTLLLLDEVDSFLADRRQAQRSWERTQVNELLQQMECFPGIFIAATNLMSGIDAAALRRFDFKLHFRALTPAQRRALFAREALGDAQAPVPPALARHLEGLEGLTPGDFANVCRQRQLLGEALKPEQFLRRLAVECRLKGEGVRAA</sequence>
<protein>
    <submittedName>
        <fullName evidence="6">AAA family ATPase</fullName>
    </submittedName>
</protein>
<evidence type="ECO:0000256" key="3">
    <source>
        <dbReference type="ARBA" id="ARBA00022840"/>
    </source>
</evidence>
<dbReference type="SUPFAM" id="SSF52540">
    <property type="entry name" value="P-loop containing nucleoside triphosphate hydrolases"/>
    <property type="match status" value="2"/>
</dbReference>
<feature type="domain" description="AAA+ ATPase" evidence="5">
    <location>
        <begin position="301"/>
        <end position="434"/>
    </location>
</feature>
<feature type="region of interest" description="Disordered" evidence="4">
    <location>
        <begin position="92"/>
        <end position="112"/>
    </location>
</feature>
<dbReference type="PANTHER" id="PTHR23073">
    <property type="entry name" value="26S PROTEASOME REGULATORY SUBUNIT"/>
    <property type="match status" value="1"/>
</dbReference>
<proteinExistence type="inferred from homology"/>
<dbReference type="GO" id="GO:0016887">
    <property type="term" value="F:ATP hydrolysis activity"/>
    <property type="evidence" value="ECO:0007669"/>
    <property type="project" value="InterPro"/>
</dbReference>
<dbReference type="GO" id="GO:0005524">
    <property type="term" value="F:ATP binding"/>
    <property type="evidence" value="ECO:0007669"/>
    <property type="project" value="UniProtKB-KW"/>
</dbReference>
<dbReference type="InterPro" id="IPR050221">
    <property type="entry name" value="26S_Proteasome_ATPase"/>
</dbReference>
<dbReference type="AlphaFoldDB" id="A0A6P1E3I0"/>
<keyword evidence="2" id="KW-0547">Nucleotide-binding</keyword>
<dbReference type="EMBL" id="JAAIJR010000152">
    <property type="protein sequence ID" value="NEX23052.1"/>
    <property type="molecule type" value="Genomic_DNA"/>
</dbReference>
<feature type="domain" description="AAA+ ATPase" evidence="5">
    <location>
        <begin position="543"/>
        <end position="672"/>
    </location>
</feature>
<name>A0A6P1E3I0_9GAMM</name>
<keyword evidence="3" id="KW-0067">ATP-binding</keyword>
<reference evidence="7" key="1">
    <citation type="journal article" date="2020" name="Microbiol. Resour. Announc.">
        <title>Draft Genome Sequences of Thiorhodococcus mannitoliphagus and Thiorhodococcus minor, Purple Sulfur Photosynthetic Bacteria in the Gammaproteobacterial Family Chromatiaceae.</title>
        <authorList>
            <person name="Aviles F.A."/>
            <person name="Meyer T.E."/>
            <person name="Kyndt J.A."/>
        </authorList>
    </citation>
    <scope>NUCLEOTIDE SEQUENCE [LARGE SCALE GENOMIC DNA]</scope>
    <source>
        <strain evidence="7">DSM 18266</strain>
    </source>
</reference>
<dbReference type="InterPro" id="IPR003959">
    <property type="entry name" value="ATPase_AAA_core"/>
</dbReference>
<dbReference type="RefSeq" id="WP_164656318.1">
    <property type="nucleotide sequence ID" value="NZ_JAAIJR010000152.1"/>
</dbReference>
<evidence type="ECO:0000256" key="2">
    <source>
        <dbReference type="ARBA" id="ARBA00022741"/>
    </source>
</evidence>
<dbReference type="Pfam" id="PF00004">
    <property type="entry name" value="AAA"/>
    <property type="match status" value="2"/>
</dbReference>
<evidence type="ECO:0000256" key="4">
    <source>
        <dbReference type="SAM" id="MobiDB-lite"/>
    </source>
</evidence>
<organism evidence="6 7">
    <name type="scientific">Thiorhodococcus mannitoliphagus</name>
    <dbReference type="NCBI Taxonomy" id="329406"/>
    <lineage>
        <taxon>Bacteria</taxon>
        <taxon>Pseudomonadati</taxon>
        <taxon>Pseudomonadota</taxon>
        <taxon>Gammaproteobacteria</taxon>
        <taxon>Chromatiales</taxon>
        <taxon>Chromatiaceae</taxon>
        <taxon>Thiorhodococcus</taxon>
    </lineage>
</organism>
<dbReference type="Gene3D" id="3.40.50.300">
    <property type="entry name" value="P-loop containing nucleotide triphosphate hydrolases"/>
    <property type="match status" value="2"/>
</dbReference>
<accession>A0A6P1E3I0</accession>
<comment type="similarity">
    <text evidence="1">Belongs to the AAA ATPase family.</text>
</comment>
<evidence type="ECO:0000313" key="6">
    <source>
        <dbReference type="EMBL" id="NEX23052.1"/>
    </source>
</evidence>
<comment type="caution">
    <text evidence="6">The sequence shown here is derived from an EMBL/GenBank/DDBJ whole genome shotgun (WGS) entry which is preliminary data.</text>
</comment>
<evidence type="ECO:0000256" key="1">
    <source>
        <dbReference type="ARBA" id="ARBA00006914"/>
    </source>
</evidence>
<gene>
    <name evidence="6" type="ORF">G3480_22585</name>
</gene>
<reference evidence="6 7" key="2">
    <citation type="submission" date="2020-02" db="EMBL/GenBank/DDBJ databases">
        <title>Genome sequences of Thiorhodococcus mannitoliphagus and Thiorhodococcus minor, purple sulfur photosynthetic bacteria in the gammaproteobacterial family, Chromatiaceae.</title>
        <authorList>
            <person name="Aviles F.A."/>
            <person name="Meyer T.E."/>
            <person name="Kyndt J.A."/>
        </authorList>
    </citation>
    <scope>NUCLEOTIDE SEQUENCE [LARGE SCALE GENOMIC DNA]</scope>
    <source>
        <strain evidence="6 7">DSM 18266</strain>
    </source>
</reference>
<dbReference type="InterPro" id="IPR027417">
    <property type="entry name" value="P-loop_NTPase"/>
</dbReference>
<evidence type="ECO:0000313" key="7">
    <source>
        <dbReference type="Proteomes" id="UP000471640"/>
    </source>
</evidence>
<dbReference type="InterPro" id="IPR003593">
    <property type="entry name" value="AAA+_ATPase"/>
</dbReference>
<feature type="compositionally biased region" description="Basic and acidic residues" evidence="4">
    <location>
        <begin position="92"/>
        <end position="101"/>
    </location>
</feature>
<dbReference type="CDD" id="cd00009">
    <property type="entry name" value="AAA"/>
    <property type="match status" value="1"/>
</dbReference>
<evidence type="ECO:0000259" key="5">
    <source>
        <dbReference type="SMART" id="SM00382"/>
    </source>
</evidence>
<dbReference type="CDD" id="cd19481">
    <property type="entry name" value="RecA-like_protease"/>
    <property type="match status" value="1"/>
</dbReference>